<sequence length="697" mass="73471">MKHFLLVALFITMLAGYADAAIQVISKEGIYTSKPDLATAAKSKDGAGQTFIVTSALSAVQSNISSATLHGWPADRSLRVEKGGSINNTTSFVTFGHVNMNGGTFGGTGRVTINGSFESGQYDVFPGGGLVTFGPKAAKYINPLIFGADPTGATSSRAAFVKSIGVALRLAPQLTAIGGGAPFVTIKLPGGRYSIPEPDGVVVQNPGGFLFNLAVESDEGANIVGNAASNATGTNKGFDFQGSAFKNIFRKLVFSGFGTAIKFDSSNRDQSFLSIENCESNFNDTFLDTVSFENSRSTIVTIEKTDAWSTRVFVKSYTDGMTISNSWIYAGINGVTSPDALLYLSGEGLVKLENSFFIPNIGENSSSARWIDFVNDTAQSTGGNRSLHNVIVTGSRVGAEGSRAFIWTYDNSSFPLSGGANTSSVVVQDSFLGGVGGYPVVTYKTGYPGSVNLRNCQAVRSSKIVAVDPANTTYPKPTVPSTGPVGHVIMIDEATRLSQANSNNTASLIDPLLEPFTYDTTSQTSKYKRSITKNIDYRLAAVNAPGAGTNKVKVTIPIFFDSASTTVPNRDILTFLLVTVGDGLGYATAHPEYRSTSVSLVSMIGGFNGATSEKKIIVTPIQDAMGGVSYGSSATPTVFFGTGDTGSAVISPTSTTGTEKNMTFVWTSSDPPASWAYIVPISGIRENQQDKAQYTVW</sequence>
<feature type="signal peptide" evidence="1">
    <location>
        <begin position="1"/>
        <end position="20"/>
    </location>
</feature>
<dbReference type="AlphaFoldDB" id="A0A7J4ZR51"/>
<dbReference type="InterPro" id="IPR011050">
    <property type="entry name" value="Pectin_lyase_fold/virulence"/>
</dbReference>
<name>A0A7J4ZR51_9BACT</name>
<keyword evidence="1" id="KW-0732">Signal</keyword>
<reference evidence="2 3" key="1">
    <citation type="submission" date="2019-09" db="EMBL/GenBank/DDBJ databases">
        <title>Geobacter sp. Red96, a novel strain isolated from paddy soil.</title>
        <authorList>
            <person name="Xu Z."/>
            <person name="Masuda Y."/>
            <person name="Itoh H."/>
            <person name="Senoo K."/>
        </authorList>
    </citation>
    <scope>NUCLEOTIDE SEQUENCE [LARGE SCALE GENOMIC DNA]</scope>
    <source>
        <strain evidence="2 3">Red96</strain>
    </source>
</reference>
<evidence type="ECO:0000256" key="1">
    <source>
        <dbReference type="SAM" id="SignalP"/>
    </source>
</evidence>
<comment type="caution">
    <text evidence="2">The sequence shown here is derived from an EMBL/GenBank/DDBJ whole genome shotgun (WGS) entry which is preliminary data.</text>
</comment>
<feature type="chain" id="PRO_5029911065" evidence="1">
    <location>
        <begin position="21"/>
        <end position="697"/>
    </location>
</feature>
<proteinExistence type="predicted"/>
<evidence type="ECO:0000313" key="2">
    <source>
        <dbReference type="EMBL" id="KAB0665664.1"/>
    </source>
</evidence>
<protein>
    <submittedName>
        <fullName evidence="2">Uncharacterized protein</fullName>
    </submittedName>
</protein>
<gene>
    <name evidence="2" type="ORF">F6V25_08045</name>
</gene>
<evidence type="ECO:0000313" key="3">
    <source>
        <dbReference type="Proteomes" id="UP000420562"/>
    </source>
</evidence>
<dbReference type="EMBL" id="VZQZ01000004">
    <property type="protein sequence ID" value="KAB0665664.1"/>
    <property type="molecule type" value="Genomic_DNA"/>
</dbReference>
<dbReference type="Proteomes" id="UP000420562">
    <property type="component" value="Unassembled WGS sequence"/>
</dbReference>
<organism evidence="2 3">
    <name type="scientific">Oryzomonas japonica</name>
    <dbReference type="NCBI Taxonomy" id="2603858"/>
    <lineage>
        <taxon>Bacteria</taxon>
        <taxon>Pseudomonadati</taxon>
        <taxon>Thermodesulfobacteriota</taxon>
        <taxon>Desulfuromonadia</taxon>
        <taxon>Geobacterales</taxon>
        <taxon>Geobacteraceae</taxon>
        <taxon>Oryzomonas</taxon>
    </lineage>
</organism>
<dbReference type="SUPFAM" id="SSF51126">
    <property type="entry name" value="Pectin lyase-like"/>
    <property type="match status" value="1"/>
</dbReference>
<dbReference type="RefSeq" id="WP_151128105.1">
    <property type="nucleotide sequence ID" value="NZ_VZQZ01000004.1"/>
</dbReference>
<accession>A0A7J4ZR51</accession>
<keyword evidence="3" id="KW-1185">Reference proteome</keyword>